<dbReference type="OrthoDB" id="239053at2759"/>
<dbReference type="Gene3D" id="2.70.130.10">
    <property type="entry name" value="Mannose-6-phosphate receptor binding domain"/>
    <property type="match status" value="1"/>
</dbReference>
<dbReference type="Proteomes" id="UP000008312">
    <property type="component" value="Unassembled WGS sequence"/>
</dbReference>
<keyword evidence="2" id="KW-1015">Disulfide bond</keyword>
<evidence type="ECO:0000313" key="5">
    <source>
        <dbReference type="Proteomes" id="UP000008312"/>
    </source>
</evidence>
<dbReference type="PROSITE" id="PS51914">
    <property type="entry name" value="MRH"/>
    <property type="match status" value="1"/>
</dbReference>
<sequence length="230" mass="26062">MGESGVHTAKRTEVYTTADHSPPKAKVLFICGVSRLSYPKYEQPGYIVSLLESDSESMVFSVASDRYCLTEEEESGFNEIRKRLLEPGNQKSFFTNNGWKYVVHHKVNVTQIYTSTNTEYNLGFYNATATMEQGLDIVRRFKLSDPHDSYVNLIYDNGDECATTGRPRTTNVHLVCPSFSVLTDIAIETKHCHYEIYTSAAWVCSLPWMKNTKRATCDVICYDISDDISA</sequence>
<dbReference type="SUPFAM" id="SSF50911">
    <property type="entry name" value="Mannose 6-phosphate receptor domain"/>
    <property type="match status" value="1"/>
</dbReference>
<dbReference type="EMBL" id="FN668689">
    <property type="protein sequence ID" value="CBK24866.2"/>
    <property type="molecule type" value="Genomic_DNA"/>
</dbReference>
<dbReference type="RefSeq" id="XP_012898914.1">
    <property type="nucleotide sequence ID" value="XM_013043460.1"/>
</dbReference>
<evidence type="ECO:0000313" key="4">
    <source>
        <dbReference type="EMBL" id="CBK24866.2"/>
    </source>
</evidence>
<dbReference type="AlphaFoldDB" id="D8M9X7"/>
<keyword evidence="5" id="KW-1185">Reference proteome</keyword>
<keyword evidence="1" id="KW-0732">Signal</keyword>
<feature type="domain" description="MRH" evidence="3">
    <location>
        <begin position="89"/>
        <end position="206"/>
    </location>
</feature>
<dbReference type="InParanoid" id="D8M9X7"/>
<proteinExistence type="predicted"/>
<dbReference type="InterPro" id="IPR044865">
    <property type="entry name" value="MRH_dom"/>
</dbReference>
<evidence type="ECO:0000256" key="2">
    <source>
        <dbReference type="ARBA" id="ARBA00023157"/>
    </source>
</evidence>
<gene>
    <name evidence="4" type="ORF">GSBLH_T00006834001</name>
</gene>
<evidence type="ECO:0000259" key="3">
    <source>
        <dbReference type="PROSITE" id="PS51914"/>
    </source>
</evidence>
<reference evidence="4" key="1">
    <citation type="submission" date="2010-02" db="EMBL/GenBank/DDBJ databases">
        <title>Sequencing and annotation of the Blastocystis hominis genome.</title>
        <authorList>
            <person name="Wincker P."/>
        </authorList>
    </citation>
    <scope>NUCLEOTIDE SEQUENCE</scope>
    <source>
        <strain evidence="4">Singapore isolate B</strain>
    </source>
</reference>
<dbReference type="InterPro" id="IPR009011">
    <property type="entry name" value="Man6P_isomerase_rcpt-bd_dom_sf"/>
</dbReference>
<dbReference type="GeneID" id="24922958"/>
<evidence type="ECO:0000256" key="1">
    <source>
        <dbReference type="ARBA" id="ARBA00022729"/>
    </source>
</evidence>
<organism evidence="4">
    <name type="scientific">Blastocystis hominis</name>
    <dbReference type="NCBI Taxonomy" id="12968"/>
    <lineage>
        <taxon>Eukaryota</taxon>
        <taxon>Sar</taxon>
        <taxon>Stramenopiles</taxon>
        <taxon>Bigyra</taxon>
        <taxon>Opalozoa</taxon>
        <taxon>Opalinata</taxon>
        <taxon>Blastocystidae</taxon>
        <taxon>Blastocystis</taxon>
    </lineage>
</organism>
<name>D8M9X7_BLAHO</name>
<accession>D8M9X7</accession>
<protein>
    <recommendedName>
        <fullName evidence="3">MRH domain-containing protein</fullName>
    </recommendedName>
</protein>